<dbReference type="PROSITE" id="PS00107">
    <property type="entry name" value="PROTEIN_KINASE_ATP"/>
    <property type="match status" value="1"/>
</dbReference>
<evidence type="ECO:0000256" key="7">
    <source>
        <dbReference type="RuleBase" id="RU000304"/>
    </source>
</evidence>
<evidence type="ECO:0000256" key="3">
    <source>
        <dbReference type="ARBA" id="ARBA00022741"/>
    </source>
</evidence>
<dbReference type="Gene3D" id="1.10.510.10">
    <property type="entry name" value="Transferase(Phosphotransferase) domain 1"/>
    <property type="match status" value="1"/>
</dbReference>
<dbReference type="InterPro" id="IPR000719">
    <property type="entry name" value="Prot_kinase_dom"/>
</dbReference>
<dbReference type="InterPro" id="IPR000961">
    <property type="entry name" value="AGC-kinase_C"/>
</dbReference>
<evidence type="ECO:0000313" key="10">
    <source>
        <dbReference type="EMBL" id="CAK9211021.1"/>
    </source>
</evidence>
<dbReference type="PANTHER" id="PTHR24353:SF37">
    <property type="entry name" value="CAMP-DEPENDENT PROTEIN KINASE CATALYTIC SUBUNIT PRKX"/>
    <property type="match status" value="1"/>
</dbReference>
<evidence type="ECO:0000256" key="1">
    <source>
        <dbReference type="ARBA" id="ARBA00022527"/>
    </source>
</evidence>
<dbReference type="PANTHER" id="PTHR24353">
    <property type="entry name" value="CYCLIC NUCLEOTIDE-DEPENDENT PROTEIN KINASE"/>
    <property type="match status" value="1"/>
</dbReference>
<comment type="similarity">
    <text evidence="7">Belongs to the protein kinase superfamily.</text>
</comment>
<feature type="domain" description="AGC-kinase C-terminal" evidence="9">
    <location>
        <begin position="297"/>
        <end position="352"/>
    </location>
</feature>
<gene>
    <name evidence="10" type="ORF">CSSPTR1EN2_LOCUS10451</name>
</gene>
<evidence type="ECO:0000256" key="4">
    <source>
        <dbReference type="ARBA" id="ARBA00022777"/>
    </source>
</evidence>
<evidence type="ECO:0000256" key="5">
    <source>
        <dbReference type="ARBA" id="ARBA00022840"/>
    </source>
</evidence>
<feature type="binding site" evidence="6">
    <location>
        <position position="80"/>
    </location>
    <ligand>
        <name>ATP</name>
        <dbReference type="ChEBI" id="CHEBI:30616"/>
    </ligand>
</feature>
<keyword evidence="5 6" id="KW-0067">ATP-binding</keyword>
<dbReference type="InterPro" id="IPR017441">
    <property type="entry name" value="Protein_kinase_ATP_BS"/>
</dbReference>
<dbReference type="CDD" id="cd05580">
    <property type="entry name" value="STKc_PKA_like"/>
    <property type="match status" value="1"/>
</dbReference>
<proteinExistence type="inferred from homology"/>
<dbReference type="InterPro" id="IPR011009">
    <property type="entry name" value="Kinase-like_dom_sf"/>
</dbReference>
<evidence type="ECO:0000259" key="8">
    <source>
        <dbReference type="PROSITE" id="PS50011"/>
    </source>
</evidence>
<protein>
    <submittedName>
        <fullName evidence="10">Uncharacterized protein</fullName>
    </submittedName>
</protein>
<dbReference type="PROSITE" id="PS50011">
    <property type="entry name" value="PROTEIN_KINASE_DOM"/>
    <property type="match status" value="1"/>
</dbReference>
<dbReference type="EMBL" id="OZ019910">
    <property type="protein sequence ID" value="CAK9211021.1"/>
    <property type="molecule type" value="Genomic_DNA"/>
</dbReference>
<keyword evidence="2" id="KW-0808">Transferase</keyword>
<dbReference type="SUPFAM" id="SSF56112">
    <property type="entry name" value="Protein kinase-like (PK-like)"/>
    <property type="match status" value="1"/>
</dbReference>
<dbReference type="Proteomes" id="UP001497512">
    <property type="component" value="Chromosome 18"/>
</dbReference>
<dbReference type="PROSITE" id="PS00108">
    <property type="entry name" value="PROTEIN_KINASE_ST"/>
    <property type="match status" value="1"/>
</dbReference>
<dbReference type="SMART" id="SM00220">
    <property type="entry name" value="S_TKc"/>
    <property type="match status" value="1"/>
</dbReference>
<dbReference type="Gene3D" id="3.30.200.20">
    <property type="entry name" value="Phosphorylase Kinase, domain 1"/>
    <property type="match status" value="1"/>
</dbReference>
<evidence type="ECO:0000256" key="2">
    <source>
        <dbReference type="ARBA" id="ARBA00022679"/>
    </source>
</evidence>
<evidence type="ECO:0000256" key="6">
    <source>
        <dbReference type="PROSITE-ProRule" id="PRU10141"/>
    </source>
</evidence>
<evidence type="ECO:0000259" key="9">
    <source>
        <dbReference type="PROSITE" id="PS51285"/>
    </source>
</evidence>
<dbReference type="PROSITE" id="PS51285">
    <property type="entry name" value="AGC_KINASE_CTER"/>
    <property type="match status" value="1"/>
</dbReference>
<keyword evidence="1 7" id="KW-0723">Serine/threonine-protein kinase</keyword>
<dbReference type="InterPro" id="IPR008271">
    <property type="entry name" value="Ser/Thr_kinase_AS"/>
</dbReference>
<dbReference type="Pfam" id="PF00069">
    <property type="entry name" value="Pkinase"/>
    <property type="match status" value="1"/>
</dbReference>
<name>A0ABP0U1X5_9BRYO</name>
<sequence>MFSKLFGSKIRAPSFEASPGAAENGHDGDGKVWFENCSFHDFKLGPVVGTGSFGRVHVAHHIPTGQVCATKSLSKAAIVKTKQVEHVKQEKAILARLDYPFIVNLLGCCQDDKCVHLVLEYVCGGEFFTYLRSAGRFDEQTTRFYAAQVLISFEYLHSKDIIYRDLKPENLLLDAKGNIKITDFGFAKQIDRRTFTLCGTPDYLAPEIILNKGHGKPVDWWSYGVLIFEMLAGFPPFYDDDPIGTYQKILAGQVQFPAHFSRSAKDLVKRLLVADLSKRMGCLKGGAKDIKMHAFFSSTDWNNVYDRIGTPPIRPKVSSKDDSSCFDDYSKLAPMTHDFILSNDDQQQFLDL</sequence>
<keyword evidence="3 6" id="KW-0547">Nucleotide-binding</keyword>
<feature type="domain" description="Protein kinase" evidence="8">
    <location>
        <begin position="42"/>
        <end position="296"/>
    </location>
</feature>
<evidence type="ECO:0000313" key="11">
    <source>
        <dbReference type="Proteomes" id="UP001497512"/>
    </source>
</evidence>
<organism evidence="10 11">
    <name type="scientific">Sphagnum troendelagicum</name>
    <dbReference type="NCBI Taxonomy" id="128251"/>
    <lineage>
        <taxon>Eukaryota</taxon>
        <taxon>Viridiplantae</taxon>
        <taxon>Streptophyta</taxon>
        <taxon>Embryophyta</taxon>
        <taxon>Bryophyta</taxon>
        <taxon>Sphagnophytina</taxon>
        <taxon>Sphagnopsida</taxon>
        <taxon>Sphagnales</taxon>
        <taxon>Sphagnaceae</taxon>
        <taxon>Sphagnum</taxon>
    </lineage>
</organism>
<reference evidence="10" key="1">
    <citation type="submission" date="2024-02" db="EMBL/GenBank/DDBJ databases">
        <authorList>
            <consortium name="ELIXIR-Norway"/>
            <consortium name="Elixir Norway"/>
        </authorList>
    </citation>
    <scope>NUCLEOTIDE SEQUENCE</scope>
</reference>
<accession>A0ABP0U1X5</accession>
<keyword evidence="11" id="KW-1185">Reference proteome</keyword>
<keyword evidence="4" id="KW-0418">Kinase</keyword>